<proteinExistence type="inferred from homology"/>
<dbReference type="InterPro" id="IPR049704">
    <property type="entry name" value="Aminotrans_3_PPA_site"/>
</dbReference>
<dbReference type="InterPro" id="IPR015421">
    <property type="entry name" value="PyrdxlP-dep_Trfase_major"/>
</dbReference>
<comment type="caution">
    <text evidence="9">The sequence shown here is derived from an EMBL/GenBank/DDBJ whole genome shotgun (WGS) entry which is preliminary data.</text>
</comment>
<dbReference type="Pfam" id="PF00202">
    <property type="entry name" value="Aminotran_3"/>
    <property type="match status" value="1"/>
</dbReference>
<accession>A0ABS0LP96</accession>
<protein>
    <recommendedName>
        <fullName evidence="8">Glutamate-1-semialdehyde 2,1-aminomutase</fullName>
        <shortName evidence="8">GSA</shortName>
        <ecNumber evidence="8">5.4.3.8</ecNumber>
    </recommendedName>
    <alternativeName>
        <fullName evidence="8">Glutamate-1-semialdehyde aminotransferase</fullName>
        <shortName evidence="8">GSA-AT</shortName>
    </alternativeName>
</protein>
<evidence type="ECO:0000256" key="4">
    <source>
        <dbReference type="ARBA" id="ARBA00008981"/>
    </source>
</evidence>
<dbReference type="CDD" id="cd00610">
    <property type="entry name" value="OAT_like"/>
    <property type="match status" value="1"/>
</dbReference>
<sequence>MNHYKSKQAFEEAKGLFPGGVNSPVRAFNAVELTPPFIKGGKGAYLYDIDDNRYIDFVLSWGPLILGHGDSNVVESICQQAQKGVTYGAPTLMESDLANLLCQRFKSIDKIRFVNSGTEATMSAVRLARGYTHRPYILKFTGCYHGHADTFLVKAGSGIATFDSADSAGVPESYAKLTLSLPYNDRSAVESIFDQIGEQIAAVIVEPVAGNMGLIPADKEFLVQLRAITERYQSLLIFDEVMSGLRCDFVGAQNYYEIEPDLTTLGKVIGGGMPVAAYGGKSKIMNAIAPLGDVYQAGTLSGNPLGMVAGATTLMSYDEEQFERSVALLEDFCQTISNLADQYQYEVQVPHMGTMFSIFFSSKPVKNFDDSKACDQVLFKRFFTKMLEKGIYFASSQFETNFISLKHTQEDLQTTAQIIEQVFSEMRLEDGA</sequence>
<keyword evidence="6 8" id="KW-0413">Isomerase</keyword>
<comment type="cofactor">
    <cofactor evidence="2 8">
        <name>pyridoxal 5'-phosphate</name>
        <dbReference type="ChEBI" id="CHEBI:597326"/>
    </cofactor>
</comment>
<comment type="pathway">
    <text evidence="3">Porphyrin-containing compound metabolism; protoporphyrin-IX biosynthesis; 5-aminolevulinate from L-glutamyl-tRNA(Glu): step 2/2.</text>
</comment>
<evidence type="ECO:0000256" key="5">
    <source>
        <dbReference type="ARBA" id="ARBA00022898"/>
    </source>
</evidence>
<dbReference type="EMBL" id="JACBXQ010000001">
    <property type="protein sequence ID" value="MBG9985812.1"/>
    <property type="molecule type" value="Genomic_DNA"/>
</dbReference>
<keyword evidence="7 8" id="KW-0627">Porphyrin biosynthesis</keyword>
<keyword evidence="5 8" id="KW-0663">Pyridoxal phosphate</keyword>
<reference evidence="9 10" key="1">
    <citation type="submission" date="2020-07" db="EMBL/GenBank/DDBJ databases">
        <title>Facklamia lactis sp. nov., isolated from raw milk.</title>
        <authorList>
            <person name="Doll E.V."/>
            <person name="Huptas C."/>
            <person name="Staib L."/>
            <person name="Wenning M."/>
            <person name="Scherer S."/>
        </authorList>
    </citation>
    <scope>NUCLEOTIDE SEQUENCE [LARGE SCALE GENOMIC DNA]</scope>
    <source>
        <strain evidence="9 10">DSM 111018</strain>
    </source>
</reference>
<dbReference type="HAMAP" id="MF_00375">
    <property type="entry name" value="HemL_aminotrans_3"/>
    <property type="match status" value="1"/>
</dbReference>
<dbReference type="NCBIfam" id="NF000818">
    <property type="entry name" value="PRK00062.1"/>
    <property type="match status" value="1"/>
</dbReference>
<dbReference type="GO" id="GO:0042286">
    <property type="term" value="F:glutamate-1-semialdehyde 2,1-aminomutase activity"/>
    <property type="evidence" value="ECO:0007669"/>
    <property type="project" value="UniProtKB-EC"/>
</dbReference>
<dbReference type="InterPro" id="IPR015424">
    <property type="entry name" value="PyrdxlP-dep_Trfase"/>
</dbReference>
<keyword evidence="8" id="KW-0963">Cytoplasm</keyword>
<comment type="subcellular location">
    <subcellularLocation>
        <location evidence="8">Cytoplasm</location>
    </subcellularLocation>
</comment>
<dbReference type="PANTHER" id="PTHR43713:SF3">
    <property type="entry name" value="GLUTAMATE-1-SEMIALDEHYDE 2,1-AMINOMUTASE 1, CHLOROPLASTIC-RELATED"/>
    <property type="match status" value="1"/>
</dbReference>
<name>A0ABS0LP96_9LACT</name>
<dbReference type="Proteomes" id="UP000721415">
    <property type="component" value="Unassembled WGS sequence"/>
</dbReference>
<dbReference type="Gene3D" id="3.40.640.10">
    <property type="entry name" value="Type I PLP-dependent aspartate aminotransferase-like (Major domain)"/>
    <property type="match status" value="1"/>
</dbReference>
<gene>
    <name evidence="8 9" type="primary">hemL</name>
    <name evidence="9" type="ORF">HZY91_02765</name>
</gene>
<feature type="modified residue" description="N6-(pyridoxal phosphate)lysine" evidence="8">
    <location>
        <position position="267"/>
    </location>
</feature>
<dbReference type="Gene3D" id="3.90.1150.10">
    <property type="entry name" value="Aspartate Aminotransferase, domain 1"/>
    <property type="match status" value="1"/>
</dbReference>
<evidence type="ECO:0000313" key="10">
    <source>
        <dbReference type="Proteomes" id="UP000721415"/>
    </source>
</evidence>
<dbReference type="PANTHER" id="PTHR43713">
    <property type="entry name" value="GLUTAMATE-1-SEMIALDEHYDE 2,1-AMINOMUTASE"/>
    <property type="match status" value="1"/>
</dbReference>
<evidence type="ECO:0000256" key="3">
    <source>
        <dbReference type="ARBA" id="ARBA00004819"/>
    </source>
</evidence>
<comment type="subunit">
    <text evidence="8">Homodimer.</text>
</comment>
<evidence type="ECO:0000256" key="2">
    <source>
        <dbReference type="ARBA" id="ARBA00001933"/>
    </source>
</evidence>
<evidence type="ECO:0000256" key="6">
    <source>
        <dbReference type="ARBA" id="ARBA00023235"/>
    </source>
</evidence>
<dbReference type="InterPro" id="IPR015422">
    <property type="entry name" value="PyrdxlP-dep_Trfase_small"/>
</dbReference>
<dbReference type="PROSITE" id="PS00600">
    <property type="entry name" value="AA_TRANSFER_CLASS_3"/>
    <property type="match status" value="1"/>
</dbReference>
<evidence type="ECO:0000256" key="8">
    <source>
        <dbReference type="HAMAP-Rule" id="MF_00375"/>
    </source>
</evidence>
<comment type="catalytic activity">
    <reaction evidence="1 8">
        <text>(S)-4-amino-5-oxopentanoate = 5-aminolevulinate</text>
        <dbReference type="Rhea" id="RHEA:14265"/>
        <dbReference type="ChEBI" id="CHEBI:57501"/>
        <dbReference type="ChEBI" id="CHEBI:356416"/>
        <dbReference type="EC" id="5.4.3.8"/>
    </reaction>
</comment>
<dbReference type="InterPro" id="IPR005814">
    <property type="entry name" value="Aminotrans_3"/>
</dbReference>
<keyword evidence="10" id="KW-1185">Reference proteome</keyword>
<dbReference type="RefSeq" id="WP_197114459.1">
    <property type="nucleotide sequence ID" value="NZ_JACBXQ010000001.1"/>
</dbReference>
<evidence type="ECO:0000256" key="7">
    <source>
        <dbReference type="ARBA" id="ARBA00023244"/>
    </source>
</evidence>
<evidence type="ECO:0000256" key="1">
    <source>
        <dbReference type="ARBA" id="ARBA00001579"/>
    </source>
</evidence>
<organism evidence="9 10">
    <name type="scientific">Facklamia lactis</name>
    <dbReference type="NCBI Taxonomy" id="2749967"/>
    <lineage>
        <taxon>Bacteria</taxon>
        <taxon>Bacillati</taxon>
        <taxon>Bacillota</taxon>
        <taxon>Bacilli</taxon>
        <taxon>Lactobacillales</taxon>
        <taxon>Aerococcaceae</taxon>
        <taxon>Facklamia</taxon>
    </lineage>
</organism>
<comment type="similarity">
    <text evidence="4 8">Belongs to the class-III pyridoxal-phosphate-dependent aminotransferase family. HemL subfamily.</text>
</comment>
<dbReference type="SUPFAM" id="SSF53383">
    <property type="entry name" value="PLP-dependent transferases"/>
    <property type="match status" value="1"/>
</dbReference>
<dbReference type="EC" id="5.4.3.8" evidence="8"/>
<dbReference type="InterPro" id="IPR004639">
    <property type="entry name" value="4pyrrol_synth_GluAld_NH2Trfase"/>
</dbReference>
<evidence type="ECO:0000313" key="9">
    <source>
        <dbReference type="EMBL" id="MBG9985812.1"/>
    </source>
</evidence>
<dbReference type="NCBIfam" id="TIGR00713">
    <property type="entry name" value="hemL"/>
    <property type="match status" value="1"/>
</dbReference>